<evidence type="ECO:0000313" key="1">
    <source>
        <dbReference type="EMBL" id="UTC28744.1"/>
    </source>
</evidence>
<keyword evidence="2" id="KW-1185">Reference proteome</keyword>
<dbReference type="EMBL" id="ON529851">
    <property type="protein sequence ID" value="UTC28744.1"/>
    <property type="molecule type" value="Genomic_DNA"/>
</dbReference>
<sequence>MSAFIKLIAQRRNGAGLWEPVGFTPEWTSYAIYGVLANQRNYAEAPFITEARYLPSDWPAEPPYEMGRFGEWTAWADAYDLGDGVKSWLTLTELLAFDYDQTFTNLREGGQIMTVREHLGDDFFTDLHQMQAMGVERIVFRIG</sequence>
<organism evidence="1 2">
    <name type="scientific">Brevundimonas phage vB_BpoS-Marchewka</name>
    <dbReference type="NCBI Taxonomy" id="2948604"/>
    <lineage>
        <taxon>Viruses</taxon>
        <taxon>Duplodnaviria</taxon>
        <taxon>Heunggongvirae</taxon>
        <taxon>Uroviricota</taxon>
        <taxon>Caudoviricetes</taxon>
        <taxon>Jeanschmidtviridae</taxon>
        <taxon>Marchewkavirus</taxon>
        <taxon>Marchewkavirus marchewka</taxon>
    </lineage>
</organism>
<gene>
    <name evidence="1" type="ORF">MARCHEWKA_02320</name>
</gene>
<accession>A0A9E7SR47</accession>
<dbReference type="Proteomes" id="UP001056634">
    <property type="component" value="Segment"/>
</dbReference>
<name>A0A9E7SR47_9CAUD</name>
<protein>
    <submittedName>
        <fullName evidence="1">Uncharacterized protein</fullName>
    </submittedName>
</protein>
<proteinExistence type="predicted"/>
<evidence type="ECO:0000313" key="2">
    <source>
        <dbReference type="Proteomes" id="UP001056634"/>
    </source>
</evidence>
<reference evidence="1" key="1">
    <citation type="submission" date="2022-04" db="EMBL/GenBank/DDBJ databases">
        <authorList>
            <person name="Friedrich I."/>
            <person name="Schneider D."/>
            <person name="Poehlein A."/>
            <person name="Hertel R."/>
            <person name="Daniel R."/>
        </authorList>
    </citation>
    <scope>NUCLEOTIDE SEQUENCE</scope>
</reference>